<organism evidence="1">
    <name type="scientific">marine metagenome</name>
    <dbReference type="NCBI Taxonomy" id="408172"/>
    <lineage>
        <taxon>unclassified sequences</taxon>
        <taxon>metagenomes</taxon>
        <taxon>ecological metagenomes</taxon>
    </lineage>
</organism>
<protein>
    <recommendedName>
        <fullName evidence="2">VWFA domain-containing protein</fullName>
    </recommendedName>
</protein>
<gene>
    <name evidence="1" type="ORF">METZ01_LOCUS14971</name>
</gene>
<evidence type="ECO:0008006" key="2">
    <source>
        <dbReference type="Google" id="ProtNLM"/>
    </source>
</evidence>
<reference evidence="1" key="1">
    <citation type="submission" date="2018-05" db="EMBL/GenBank/DDBJ databases">
        <authorList>
            <person name="Lanie J.A."/>
            <person name="Ng W.-L."/>
            <person name="Kazmierczak K.M."/>
            <person name="Andrzejewski T.M."/>
            <person name="Davidsen T.M."/>
            <person name="Wayne K.J."/>
            <person name="Tettelin H."/>
            <person name="Glass J.I."/>
            <person name="Rusch D."/>
            <person name="Podicherti R."/>
            <person name="Tsui H.-C.T."/>
            <person name="Winkler M.E."/>
        </authorList>
    </citation>
    <scope>NUCLEOTIDE SEQUENCE</scope>
</reference>
<dbReference type="InterPro" id="IPR017802">
    <property type="entry name" value="VWFA-rel_acidobac-type"/>
</dbReference>
<dbReference type="EMBL" id="UINC01000848">
    <property type="protein sequence ID" value="SUZ62117.1"/>
    <property type="molecule type" value="Genomic_DNA"/>
</dbReference>
<accession>A0A381P6T3</accession>
<evidence type="ECO:0000313" key="1">
    <source>
        <dbReference type="EMBL" id="SUZ62117.1"/>
    </source>
</evidence>
<dbReference type="NCBIfam" id="TIGR03436">
    <property type="entry name" value="acidobact_VWFA"/>
    <property type="match status" value="1"/>
</dbReference>
<name>A0A381P6T3_9ZZZZ</name>
<proteinExistence type="predicted"/>
<sequence length="1535" mass="169812">MTLRIFCTVGLAIVLVASSTLATIPRAAEATVMGKHPATQGDEVLIPGGKRFISSAARLSLAQTQNQASNQDFLVELARFLSAPMILDYAEKVGEMVVELRSLQEFTSQLDELYPGVIPRLAEQGTAAYAKAADLLDFLGFRVLDNTDRIQLQRRVGDRQARQRQMLGHMGISVPLYSRLWAAGEPILLNIQDEHTPLVFGANAWNTEVFEKDLSGDALFSALISDSEALKILAGYGSLDRTTRNWLFDKVGLDALHRKAEVASGFLQLAPYLRVENDQLHLPGGNRDSWEAILGEWTDTTELITTLLTKDDGRPAHLWRSLALVPEDRAAYLLTLNHTNAEQRGAWARTLYGAIRSPDFGQPIRWPEDTGELFVNLRMLEGNVGIAWPGGANVWLAALDDDDLLETDSELDALLGRFTTNLEYGPVVDARLLTKILAESEPGDDEPTSIRKYLAVSSAIRYQPITSIRRAIPLLYRNYRRFGRAYGFFVIPTPLPAGTVEQLIHHLQQVDGIEREESRIDAIRQLQATMLLLHKVLLNDLLTEVDREALLSNFLELPITYASRNSSWASYGYGTAVTEFWRKELVPAMARGLQVNGWPGNPQDLRSVVVTALVGRIGISEIEVDGIDYNFLPAAMQGRRMHIHLLVQQQPAFESLFRLDEIAADLETEPTELRYANEIETIVSAVKAQMPPNIGDEEVTDALPVTVARDQLFDRAALLVGQLRDGSALPTTIEDFRNALNVYLGDALVGIVYALHMGDPSSFTYQQGHIAWLHRLIIAELRGQGSEDLFGPWAATAESWILDEGSRLHNSLFGAADTLSRWNIEDLIASGAPRDPIAAETWAATFPYIHLPSITPEAQRVIVRRHALAIAWILEAVAARDPSMTPSFWVTADRTSTPPKLVTSLRRLMHPHELQSFIDAVTAGNEETALHLVSDGNRYLLTLGLDDYDADAPLEARWLIDQIIGMPQSRRGDYLGLMTPAAVPYGEAGDEVADPLLYSRIFDLRVRLAVLMEEQGLPATLHPRLLMSAMAHILSNMVPANWQPWRNILTAIDSEITEEALSQWVVDLAFADELTPVDPNLALSELASAGGGASGPAGRTGTLGVPFDPSQFQAAFGAEVNMVTVDISAWDDDENFVTDLTLDDIIITRNDIPVTPSFLRLEGNPEPSLFLDDLPEGVPEKMVAAPRNFVLVADMLTTSPQDWERILLDVTEFVRAGIQVNDRLALVTISNTGMPRVTHDFTIDHEIVAETLEAQVGNSFAVVDREQSFRDLAEILCDNGMCTEPPSDEPGGGGIGACESIMVPRFGECVTEVAEWESLKMRMAEGQLGRWSIEASINAERIMSALTQIGDMLDLGDPYDRQKYVVLLSSGFERQPGSIHYSTLVEYASYSPSLNPMEVRTLRTDLGPDVTSLIDVMQKCRCTIYSLGTLGQAAFMEATADRIPPVVTRFTGRSTLQDPLNALARDTGGIPFFGSDMGLGFLEVLKDTRLRYVLGFTMDPAASDAEPEWNEIKIEINRNDVDEFRAREGFFWPRR</sequence>